<dbReference type="GO" id="GO:0051539">
    <property type="term" value="F:4 iron, 4 sulfur cluster binding"/>
    <property type="evidence" value="ECO:0007669"/>
    <property type="project" value="TreeGrafter"/>
</dbReference>
<keyword evidence="2" id="KW-0547">Nucleotide-binding</keyword>
<dbReference type="HAMAP" id="MF_02040">
    <property type="entry name" value="Mrp_NBP35"/>
    <property type="match status" value="1"/>
</dbReference>
<dbReference type="GO" id="GO:0016226">
    <property type="term" value="P:iron-sulfur cluster assembly"/>
    <property type="evidence" value="ECO:0007669"/>
    <property type="project" value="InterPro"/>
</dbReference>
<dbReference type="GO" id="GO:0005524">
    <property type="term" value="F:ATP binding"/>
    <property type="evidence" value="ECO:0007669"/>
    <property type="project" value="UniProtKB-KW"/>
</dbReference>
<evidence type="ECO:0000256" key="1">
    <source>
        <dbReference type="ARBA" id="ARBA00022723"/>
    </source>
</evidence>
<protein>
    <submittedName>
        <fullName evidence="6">ATPases involved in chromosome partitioning</fullName>
    </submittedName>
</protein>
<dbReference type="InterPro" id="IPR027417">
    <property type="entry name" value="P-loop_NTPase"/>
</dbReference>
<keyword evidence="3" id="KW-0067">ATP-binding</keyword>
<dbReference type="EMBL" id="AJWY01005984">
    <property type="protein sequence ID" value="EKC68131.1"/>
    <property type="molecule type" value="Genomic_DNA"/>
</dbReference>
<gene>
    <name evidence="6" type="ORF">LEA_08950</name>
</gene>
<dbReference type="Gene3D" id="3.40.50.300">
    <property type="entry name" value="P-loop containing nucleotide triphosphate hydrolases"/>
    <property type="match status" value="1"/>
</dbReference>
<evidence type="ECO:0000256" key="2">
    <source>
        <dbReference type="ARBA" id="ARBA00022741"/>
    </source>
</evidence>
<evidence type="ECO:0000256" key="5">
    <source>
        <dbReference type="ARBA" id="ARBA00023014"/>
    </source>
</evidence>
<dbReference type="PANTHER" id="PTHR42961">
    <property type="entry name" value="IRON-SULFUR PROTEIN NUBPL"/>
    <property type="match status" value="1"/>
</dbReference>
<accession>K1U9E0</accession>
<dbReference type="InterPro" id="IPR033756">
    <property type="entry name" value="YlxH/NBP35"/>
</dbReference>
<dbReference type="GO" id="GO:0046872">
    <property type="term" value="F:metal ion binding"/>
    <property type="evidence" value="ECO:0007669"/>
    <property type="project" value="UniProtKB-KW"/>
</dbReference>
<comment type="caution">
    <text evidence="6">The sequence shown here is derived from an EMBL/GenBank/DDBJ whole genome shotgun (WGS) entry which is preliminary data.</text>
</comment>
<proteinExistence type="inferred from homology"/>
<dbReference type="InterPro" id="IPR019591">
    <property type="entry name" value="Mrp/NBP35_ATP-bd"/>
</dbReference>
<evidence type="ECO:0000256" key="3">
    <source>
        <dbReference type="ARBA" id="ARBA00022840"/>
    </source>
</evidence>
<dbReference type="Pfam" id="PF10609">
    <property type="entry name" value="ParA"/>
    <property type="match status" value="1"/>
</dbReference>
<keyword evidence="4" id="KW-0408">Iron</keyword>
<evidence type="ECO:0000256" key="4">
    <source>
        <dbReference type="ARBA" id="ARBA00023004"/>
    </source>
</evidence>
<dbReference type="SUPFAM" id="SSF52540">
    <property type="entry name" value="P-loop containing nucleoside triphosphate hydrolases"/>
    <property type="match status" value="1"/>
</dbReference>
<dbReference type="GO" id="GO:0140663">
    <property type="term" value="F:ATP-dependent FeS chaperone activity"/>
    <property type="evidence" value="ECO:0007669"/>
    <property type="project" value="InterPro"/>
</dbReference>
<dbReference type="PANTHER" id="PTHR42961:SF2">
    <property type="entry name" value="IRON-SULFUR PROTEIN NUBPL"/>
    <property type="match status" value="1"/>
</dbReference>
<dbReference type="AlphaFoldDB" id="K1U9E0"/>
<sequence length="287" mass="30503">MEESTTMSDNHNEAPENCTHDCSTCGEVCAQHEPESLQQPLRPGSRVDKVIAVVSGKGGVGKSLVTSLLACEMQRRGHQAAVLDADITGPSIPQAFGVHGGAMGGEDFLYANRTRTGIEIMSINLLLPNETDPVVWRGPVIAGAVTQFWTDVQWDNVNYMFVDMPPGTGDVPLTVFQSLPVAGVVVVTSPQELVGMIVDKAVNMADMMHVPVLGIVENMAYYTCPDCGKQHAIFGESHIEAIAAKHGIPNTAKLPIDPAIAAACDAGRIEDVQGDWLSSLADAIEGK</sequence>
<organism evidence="6">
    <name type="scientific">human gut metagenome</name>
    <dbReference type="NCBI Taxonomy" id="408170"/>
    <lineage>
        <taxon>unclassified sequences</taxon>
        <taxon>metagenomes</taxon>
        <taxon>organismal metagenomes</taxon>
    </lineage>
</organism>
<dbReference type="CDD" id="cd02037">
    <property type="entry name" value="Mrp_NBP35"/>
    <property type="match status" value="1"/>
</dbReference>
<evidence type="ECO:0000313" key="6">
    <source>
        <dbReference type="EMBL" id="EKC68131.1"/>
    </source>
</evidence>
<reference evidence="6" key="1">
    <citation type="journal article" date="2013" name="Environ. Microbiol.">
        <title>Microbiota from the distal guts of lean and obese adolescents exhibit partial functional redundancy besides clear differences in community structure.</title>
        <authorList>
            <person name="Ferrer M."/>
            <person name="Ruiz A."/>
            <person name="Lanza F."/>
            <person name="Haange S.B."/>
            <person name="Oberbach A."/>
            <person name="Till H."/>
            <person name="Bargiela R."/>
            <person name="Campoy C."/>
            <person name="Segura M.T."/>
            <person name="Richter M."/>
            <person name="von Bergen M."/>
            <person name="Seifert J."/>
            <person name="Suarez A."/>
        </authorList>
    </citation>
    <scope>NUCLEOTIDE SEQUENCE</scope>
</reference>
<keyword evidence="5" id="KW-0411">Iron-sulfur</keyword>
<keyword evidence="1" id="KW-0479">Metal-binding</keyword>
<name>K1U9E0_9ZZZZ</name>
<dbReference type="InterPro" id="IPR044304">
    <property type="entry name" value="NUBPL-like"/>
</dbReference>
<dbReference type="FunFam" id="3.40.50.300:FF:001119">
    <property type="entry name" value="Iron-sulfur cluster carrier protein"/>
    <property type="match status" value="1"/>
</dbReference>